<keyword evidence="3" id="KW-0238">DNA-binding</keyword>
<dbReference type="InterPro" id="IPR000055">
    <property type="entry name" value="Restrct_endonuc_typeI_TRD"/>
</dbReference>
<dbReference type="Proteomes" id="UP000239326">
    <property type="component" value="Chromosome"/>
</dbReference>
<dbReference type="GO" id="GO:0009307">
    <property type="term" value="P:DNA restriction-modification system"/>
    <property type="evidence" value="ECO:0007669"/>
    <property type="project" value="UniProtKB-KW"/>
</dbReference>
<feature type="domain" description="Type I restriction modification DNA specificity" evidence="4">
    <location>
        <begin position="181"/>
        <end position="342"/>
    </location>
</feature>
<protein>
    <submittedName>
        <fullName evidence="5">Type I restriction endonuclease</fullName>
    </submittedName>
</protein>
<dbReference type="SUPFAM" id="SSF116734">
    <property type="entry name" value="DNA methylase specificity domain"/>
    <property type="match status" value="2"/>
</dbReference>
<dbReference type="RefSeq" id="WP_106447382.1">
    <property type="nucleotide sequence ID" value="NZ_CP027669.1"/>
</dbReference>
<keyword evidence="6" id="KW-1185">Reference proteome</keyword>
<dbReference type="OrthoDB" id="5298944at2"/>
<dbReference type="AlphaFoldDB" id="A0A2S0N2P5"/>
<keyword evidence="5" id="KW-0255">Endonuclease</keyword>
<keyword evidence="5" id="KW-0378">Hydrolase</keyword>
<dbReference type="PANTHER" id="PTHR30408:SF12">
    <property type="entry name" value="TYPE I RESTRICTION ENZYME MJAVIII SPECIFICITY SUBUNIT"/>
    <property type="match status" value="1"/>
</dbReference>
<keyword evidence="5" id="KW-0540">Nuclease</keyword>
<dbReference type="EMBL" id="CP027669">
    <property type="protein sequence ID" value="AVO42405.1"/>
    <property type="molecule type" value="Genomic_DNA"/>
</dbReference>
<dbReference type="KEGG" id="simp:C6571_14910"/>
<dbReference type="GO" id="GO:0004519">
    <property type="term" value="F:endonuclease activity"/>
    <property type="evidence" value="ECO:0007669"/>
    <property type="project" value="UniProtKB-KW"/>
</dbReference>
<gene>
    <name evidence="5" type="ORF">C6571_14910</name>
</gene>
<name>A0A2S0N2P5_9BURK</name>
<evidence type="ECO:0000313" key="5">
    <source>
        <dbReference type="EMBL" id="AVO42405.1"/>
    </source>
</evidence>
<reference evidence="5 6" key="1">
    <citation type="submission" date="2018-03" db="EMBL/GenBank/DDBJ databases">
        <title>Genome sequencing of Simplicispira sp.</title>
        <authorList>
            <person name="Kim S.-J."/>
            <person name="Heo J."/>
            <person name="Kwon S.-W."/>
        </authorList>
    </citation>
    <scope>NUCLEOTIDE SEQUENCE [LARGE SCALE GENOMIC DNA]</scope>
    <source>
        <strain evidence="5 6">SC1-8</strain>
    </source>
</reference>
<evidence type="ECO:0000256" key="1">
    <source>
        <dbReference type="ARBA" id="ARBA00010923"/>
    </source>
</evidence>
<dbReference type="GO" id="GO:0003677">
    <property type="term" value="F:DNA binding"/>
    <property type="evidence" value="ECO:0007669"/>
    <property type="project" value="UniProtKB-KW"/>
</dbReference>
<dbReference type="PANTHER" id="PTHR30408">
    <property type="entry name" value="TYPE-1 RESTRICTION ENZYME ECOKI SPECIFICITY PROTEIN"/>
    <property type="match status" value="1"/>
</dbReference>
<evidence type="ECO:0000313" key="6">
    <source>
        <dbReference type="Proteomes" id="UP000239326"/>
    </source>
</evidence>
<dbReference type="InterPro" id="IPR052021">
    <property type="entry name" value="Type-I_RS_S_subunit"/>
</dbReference>
<evidence type="ECO:0000259" key="4">
    <source>
        <dbReference type="Pfam" id="PF01420"/>
    </source>
</evidence>
<keyword evidence="2" id="KW-0680">Restriction system</keyword>
<dbReference type="CDD" id="cd17293">
    <property type="entry name" value="RMtype1_S_Ppo21ORF8840P_TRD1-CR1_like"/>
    <property type="match status" value="1"/>
</dbReference>
<accession>A0A2S0N2P5</accession>
<dbReference type="Pfam" id="PF01420">
    <property type="entry name" value="Methylase_S"/>
    <property type="match status" value="1"/>
</dbReference>
<evidence type="ECO:0000256" key="2">
    <source>
        <dbReference type="ARBA" id="ARBA00022747"/>
    </source>
</evidence>
<evidence type="ECO:0000256" key="3">
    <source>
        <dbReference type="ARBA" id="ARBA00023125"/>
    </source>
</evidence>
<organism evidence="5 6">
    <name type="scientific">Simplicispira suum</name>
    <dbReference type="NCBI Taxonomy" id="2109915"/>
    <lineage>
        <taxon>Bacteria</taxon>
        <taxon>Pseudomonadati</taxon>
        <taxon>Pseudomonadota</taxon>
        <taxon>Betaproteobacteria</taxon>
        <taxon>Burkholderiales</taxon>
        <taxon>Comamonadaceae</taxon>
        <taxon>Simplicispira</taxon>
    </lineage>
</organism>
<proteinExistence type="inferred from homology"/>
<dbReference type="REBASE" id="244291">
    <property type="entry name" value="S.SspSC18I"/>
</dbReference>
<comment type="similarity">
    <text evidence="1">Belongs to the type-I restriction system S methylase family.</text>
</comment>
<dbReference type="Gene3D" id="3.90.220.20">
    <property type="entry name" value="DNA methylase specificity domains"/>
    <property type="match status" value="2"/>
</dbReference>
<dbReference type="InterPro" id="IPR044946">
    <property type="entry name" value="Restrct_endonuc_typeI_TRD_sf"/>
</dbReference>
<sequence>MKSHRFSEVVTDVTAQFTKIKASDYQRQGQYKIIDQGKGPVAGYTDDVRLVNGKLLPVVVFGDHTRALKYVDEPIALGADGAKALWVNPDLASARYVYYYLRSVQIKEAGYSRHFKFLKEVEIPIPFKDGAPDFDDQIRIAHLLGKVEGLIAQRKQHLQQLDDLLKSVFLEMFGDPVRNEKRWDKPALKAFGKISTGNTPPRNDPANYDGDFIEWIKTDNITGDAVFVTPAIEHLSEVGAKKARTVTNGALLVACIAGSVESIGRASLTDRTLSFNQQINAIQPGEDVNPLYLYGLFKLSRAYIQRHATKGMKKILTKGDFEKIKLIKPPIEIQNDFAVVVEKIEGIKSRYQQTLSDLEALYAALSHAAFKGGLDLSRVRVPESLAPNSNEMNSAQSLQPEAAALLLYETKILLAAIDDREKIKPMLNHWLGTYTEQLGEKAFSIDEFIREVKTRAEVTFPDREFDLGADAYDLIKAWVFDALRAGRLEQVYPNSDDDIRVALRKPRAAAEG</sequence>